<keyword evidence="6 10" id="KW-0812">Transmembrane</keyword>
<evidence type="ECO:0000313" key="15">
    <source>
        <dbReference type="RefSeq" id="XP_072800068.1"/>
    </source>
</evidence>
<comment type="subcellular location">
    <subcellularLocation>
        <location evidence="2 10">Cell membrane</location>
        <topology evidence="2 10">Multi-pass membrane protein</topology>
    </subcellularLocation>
</comment>
<dbReference type="OrthoDB" id="9995836at2759"/>
<feature type="region of interest" description="Disordered" evidence="11">
    <location>
        <begin position="270"/>
        <end position="289"/>
    </location>
</feature>
<feature type="transmembrane region" description="Helical" evidence="10">
    <location>
        <begin position="301"/>
        <end position="321"/>
    </location>
</feature>
<accession>A0A6I9IA09</accession>
<feature type="transmembrane region" description="Helical" evidence="10">
    <location>
        <begin position="362"/>
        <end position="385"/>
    </location>
</feature>
<dbReference type="GO" id="GO:0005886">
    <property type="term" value="C:plasma membrane"/>
    <property type="evidence" value="ECO:0007669"/>
    <property type="project" value="UniProtKB-SubCell"/>
</dbReference>
<evidence type="ECO:0000313" key="16">
    <source>
        <dbReference type="RefSeq" id="XP_072800069.1"/>
    </source>
</evidence>
<sequence length="469" mass="50828">MAFLIHLLVCTFGMGSWVAINGLWVELPLLVTELPEGWYLPSYLTVVIQLANIGPLLVTLLHHFRPGCLSEVPVIFTVLSVGTIACTLFAFLWNVTSWVLGGHHSIAFLVLTFFLALVDCTSSVTFLPFMSRLPTHYLTTFFVGEGLSGLLPALVALAQGSGLTTCVNVTETSDTTPSAETTRNMDIPQGANSTVMPDLAGTAPALLHLESRYLPANFSPLVFFLLLAFMMACCLVAFFFLQRQPGRWEASVEDLLTSQVTLHSIQLREGKGLGLPGPEDSSQDREHLKEKAAPRHPAHLIFIYILVAFVNALTNGVLPSVQTYSCLSYGPVAYHLSATLSSMANPLACFLSMFLPNRSLPFLGVLAVFGTGFGAYNMAMAVMSPCPLMQGHWGGEVLIVVSWVLFIGCLSYVKVMLGVILRDHSRSALLWCGAVVQLGSLLGALLMFPLVNVLRLFSSADFCSLQCSA</sequence>
<evidence type="ECO:0000256" key="3">
    <source>
        <dbReference type="ARBA" id="ARBA00006366"/>
    </source>
</evidence>
<dbReference type="SUPFAM" id="SSF103473">
    <property type="entry name" value="MFS general substrate transporter"/>
    <property type="match status" value="1"/>
</dbReference>
<comment type="catalytic activity">
    <reaction evidence="1 10">
        <text>riboflavin(in) = riboflavin(out)</text>
        <dbReference type="Rhea" id="RHEA:35015"/>
        <dbReference type="ChEBI" id="CHEBI:57986"/>
    </reaction>
</comment>
<dbReference type="RefSeq" id="XP_006207365.1">
    <property type="nucleotide sequence ID" value="XM_006207303.2"/>
</dbReference>
<keyword evidence="4 10" id="KW-0813">Transport</keyword>
<keyword evidence="7 10" id="KW-1133">Transmembrane helix</keyword>
<proteinExistence type="inferred from homology"/>
<keyword evidence="5 10" id="KW-1003">Cell membrane</keyword>
<feature type="transmembrane region" description="Helical" evidence="10">
    <location>
        <begin position="221"/>
        <end position="241"/>
    </location>
</feature>
<feature type="transmembrane region" description="Helical" evidence="10">
    <location>
        <begin position="105"/>
        <end position="130"/>
    </location>
</feature>
<protein>
    <recommendedName>
        <fullName evidence="10">Riboflavin transporter</fullName>
    </recommendedName>
</protein>
<organism evidence="12 13">
    <name type="scientific">Vicugna pacos</name>
    <name type="common">Alpaca</name>
    <name type="synonym">Lama pacos</name>
    <dbReference type="NCBI Taxonomy" id="30538"/>
    <lineage>
        <taxon>Eukaryota</taxon>
        <taxon>Metazoa</taxon>
        <taxon>Chordata</taxon>
        <taxon>Craniata</taxon>
        <taxon>Vertebrata</taxon>
        <taxon>Euteleostomi</taxon>
        <taxon>Mammalia</taxon>
        <taxon>Eutheria</taxon>
        <taxon>Laurasiatheria</taxon>
        <taxon>Artiodactyla</taxon>
        <taxon>Tylopoda</taxon>
        <taxon>Camelidae</taxon>
        <taxon>Vicugna</taxon>
    </lineage>
</organism>
<feature type="transmembrane region" description="Helical" evidence="10">
    <location>
        <begin position="428"/>
        <end position="451"/>
    </location>
</feature>
<comment type="function">
    <text evidence="10">Plasma membrane transporter mediating the uptake by cells of the water soluble vitamin B2/riboflavin that plays a key role in biochemical oxidation-reduction reactions of the carbohydrate, lipid, and amino acid metabolism.</text>
</comment>
<dbReference type="Pfam" id="PF06237">
    <property type="entry name" value="SLC52_ribofla_tr"/>
    <property type="match status" value="1"/>
</dbReference>
<feature type="transmembrane region" description="Helical" evidence="10">
    <location>
        <begin position="38"/>
        <end position="60"/>
    </location>
</feature>
<dbReference type="RefSeq" id="XP_072800067.1">
    <property type="nucleotide sequence ID" value="XM_072943966.1"/>
</dbReference>
<evidence type="ECO:0000256" key="5">
    <source>
        <dbReference type="ARBA" id="ARBA00022475"/>
    </source>
</evidence>
<reference evidence="13" key="1">
    <citation type="submission" date="2025-04" db="UniProtKB">
        <authorList>
            <consortium name="RefSeq"/>
        </authorList>
    </citation>
    <scope>IDENTIFICATION</scope>
    <source>
        <tissue evidence="13">Blood</tissue>
    </source>
</reference>
<evidence type="ECO:0000256" key="9">
    <source>
        <dbReference type="ARBA" id="ARBA00023180"/>
    </source>
</evidence>
<evidence type="ECO:0000256" key="11">
    <source>
        <dbReference type="SAM" id="MobiDB-lite"/>
    </source>
</evidence>
<dbReference type="RefSeq" id="XP_072800068.1">
    <property type="nucleotide sequence ID" value="XM_072943967.1"/>
</dbReference>
<keyword evidence="8 10" id="KW-0472">Membrane</keyword>
<dbReference type="RefSeq" id="XP_072800069.1">
    <property type="nucleotide sequence ID" value="XM_072943968.1"/>
</dbReference>
<dbReference type="InParanoid" id="A0A6I9IA09"/>
<evidence type="ECO:0000256" key="6">
    <source>
        <dbReference type="ARBA" id="ARBA00022692"/>
    </source>
</evidence>
<evidence type="ECO:0000313" key="13">
    <source>
        <dbReference type="RefSeq" id="XP_006207365.1"/>
    </source>
</evidence>
<dbReference type="PANTHER" id="PTHR12929">
    <property type="entry name" value="SOLUTE CARRIER FAMILY 52"/>
    <property type="match status" value="1"/>
</dbReference>
<comment type="similarity">
    <text evidence="3 10">Belongs to the riboflavin transporter family.</text>
</comment>
<dbReference type="InterPro" id="IPR009357">
    <property type="entry name" value="Riboflavin_transptr"/>
</dbReference>
<dbReference type="GeneID" id="102534510"/>
<evidence type="ECO:0000313" key="12">
    <source>
        <dbReference type="Proteomes" id="UP001652581"/>
    </source>
</evidence>
<evidence type="ECO:0000313" key="17">
    <source>
        <dbReference type="RefSeq" id="XP_072800070.1"/>
    </source>
</evidence>
<dbReference type="RefSeq" id="XP_072800070.1">
    <property type="nucleotide sequence ID" value="XM_072943969.1"/>
</dbReference>
<feature type="transmembrane region" description="Helical" evidence="10">
    <location>
        <begin position="72"/>
        <end position="93"/>
    </location>
</feature>
<dbReference type="AlphaFoldDB" id="A0A6I9IA09"/>
<dbReference type="InterPro" id="IPR036259">
    <property type="entry name" value="MFS_trans_sf"/>
</dbReference>
<dbReference type="PANTHER" id="PTHR12929:SF4">
    <property type="entry name" value="SOLUTE CARRIER FAMILY 52, RIBOFLAVIN TRANSPORTER, MEMBER 3"/>
    <property type="match status" value="1"/>
</dbReference>
<evidence type="ECO:0000256" key="7">
    <source>
        <dbReference type="ARBA" id="ARBA00022989"/>
    </source>
</evidence>
<evidence type="ECO:0000313" key="14">
    <source>
        <dbReference type="RefSeq" id="XP_072800067.1"/>
    </source>
</evidence>
<dbReference type="KEGG" id="vpc:102534510"/>
<evidence type="ECO:0000256" key="1">
    <source>
        <dbReference type="ARBA" id="ARBA00000215"/>
    </source>
</evidence>
<evidence type="ECO:0000256" key="4">
    <source>
        <dbReference type="ARBA" id="ARBA00022448"/>
    </source>
</evidence>
<name>A0A6I9IA09_VICPA</name>
<evidence type="ECO:0000256" key="10">
    <source>
        <dbReference type="RuleBase" id="RU368035"/>
    </source>
</evidence>
<dbReference type="FunCoup" id="A0A6I9IA09">
    <property type="interactions" value="264"/>
</dbReference>
<gene>
    <name evidence="13 14 15 16 17" type="primary">SLC52A3</name>
</gene>
<feature type="transmembrane region" description="Helical" evidence="10">
    <location>
        <begin position="137"/>
        <end position="158"/>
    </location>
</feature>
<feature type="transmembrane region" description="Helical" evidence="10">
    <location>
        <begin position="397"/>
        <end position="421"/>
    </location>
</feature>
<dbReference type="GO" id="GO:0032217">
    <property type="term" value="F:riboflavin transmembrane transporter activity"/>
    <property type="evidence" value="ECO:0007669"/>
    <property type="project" value="UniProtKB-UniRule"/>
</dbReference>
<keyword evidence="9" id="KW-0325">Glycoprotein</keyword>
<feature type="transmembrane region" description="Helical" evidence="10">
    <location>
        <begin position="333"/>
        <end position="355"/>
    </location>
</feature>
<evidence type="ECO:0000256" key="2">
    <source>
        <dbReference type="ARBA" id="ARBA00004651"/>
    </source>
</evidence>
<dbReference type="CTD" id="113278"/>
<dbReference type="Proteomes" id="UP001652581">
    <property type="component" value="Chromosome 19"/>
</dbReference>
<evidence type="ECO:0000256" key="8">
    <source>
        <dbReference type="ARBA" id="ARBA00023136"/>
    </source>
</evidence>
<keyword evidence="12" id="KW-1185">Reference proteome</keyword>